<gene>
    <name evidence="1" type="ORF">KL86PLE_100529</name>
</gene>
<dbReference type="EMBL" id="FMJD01000002">
    <property type="protein sequence ID" value="SCM72268.1"/>
    <property type="molecule type" value="Genomic_DNA"/>
</dbReference>
<evidence type="ECO:0000313" key="1">
    <source>
        <dbReference type="EMBL" id="SCM72268.1"/>
    </source>
</evidence>
<organism evidence="1">
    <name type="scientific">uncultured Pleomorphomonas sp</name>
    <dbReference type="NCBI Taxonomy" id="442121"/>
    <lineage>
        <taxon>Bacteria</taxon>
        <taxon>Pseudomonadati</taxon>
        <taxon>Pseudomonadota</taxon>
        <taxon>Alphaproteobacteria</taxon>
        <taxon>Hyphomicrobiales</taxon>
        <taxon>Pleomorphomonadaceae</taxon>
        <taxon>Pleomorphomonas</taxon>
        <taxon>environmental samples</taxon>
    </lineage>
</organism>
<proteinExistence type="predicted"/>
<dbReference type="AlphaFoldDB" id="A0A212L413"/>
<accession>A0A212L413</accession>
<name>A0A212L413_9HYPH</name>
<sequence>MKGSNDLRISYNVRSGLNCCSFQLGDEQSLTPTGGKQCLIFSYRK</sequence>
<protein>
    <submittedName>
        <fullName evidence="1">Uncharacterized protein</fullName>
    </submittedName>
</protein>
<reference evidence="1" key="1">
    <citation type="submission" date="2016-08" db="EMBL/GenBank/DDBJ databases">
        <authorList>
            <person name="Seilhamer J.J."/>
        </authorList>
    </citation>
    <scope>NUCLEOTIDE SEQUENCE</scope>
    <source>
        <strain evidence="1">86</strain>
    </source>
</reference>